<dbReference type="EMBL" id="CM055754">
    <property type="protein sequence ID" value="KAJ7990947.1"/>
    <property type="molecule type" value="Genomic_DNA"/>
</dbReference>
<reference evidence="1" key="1">
    <citation type="submission" date="2021-05" db="EMBL/GenBank/DDBJ databases">
        <authorList>
            <person name="Pan Q."/>
            <person name="Jouanno E."/>
            <person name="Zahm M."/>
            <person name="Klopp C."/>
            <person name="Cabau C."/>
            <person name="Louis A."/>
            <person name="Berthelot C."/>
            <person name="Parey E."/>
            <person name="Roest Crollius H."/>
            <person name="Montfort J."/>
            <person name="Robinson-Rechavi M."/>
            <person name="Bouchez O."/>
            <person name="Lampietro C."/>
            <person name="Lopez Roques C."/>
            <person name="Donnadieu C."/>
            <person name="Postlethwait J."/>
            <person name="Bobe J."/>
            <person name="Dillon D."/>
            <person name="Chandos A."/>
            <person name="von Hippel F."/>
            <person name="Guiguen Y."/>
        </authorList>
    </citation>
    <scope>NUCLEOTIDE SEQUENCE</scope>
    <source>
        <strain evidence="1">YG-Jan2019</strain>
    </source>
</reference>
<gene>
    <name evidence="1" type="ORF">DPEC_G00292160</name>
</gene>
<organism evidence="1 2">
    <name type="scientific">Dallia pectoralis</name>
    <name type="common">Alaska blackfish</name>
    <dbReference type="NCBI Taxonomy" id="75939"/>
    <lineage>
        <taxon>Eukaryota</taxon>
        <taxon>Metazoa</taxon>
        <taxon>Chordata</taxon>
        <taxon>Craniata</taxon>
        <taxon>Vertebrata</taxon>
        <taxon>Euteleostomi</taxon>
        <taxon>Actinopterygii</taxon>
        <taxon>Neopterygii</taxon>
        <taxon>Teleostei</taxon>
        <taxon>Protacanthopterygii</taxon>
        <taxon>Esociformes</taxon>
        <taxon>Umbridae</taxon>
        <taxon>Dallia</taxon>
    </lineage>
</organism>
<protein>
    <submittedName>
        <fullName evidence="1">Uncharacterized protein</fullName>
    </submittedName>
</protein>
<evidence type="ECO:0000313" key="1">
    <source>
        <dbReference type="EMBL" id="KAJ7990947.1"/>
    </source>
</evidence>
<accession>A0ACC2FI26</accession>
<evidence type="ECO:0000313" key="2">
    <source>
        <dbReference type="Proteomes" id="UP001157502"/>
    </source>
</evidence>
<sequence>MCHCSTETQAEGTMKDRPLTVPQPRCTHPELTASRSLRHETHSKGRGHTPSYTPHVETPVTLSQEDEWRLADNVEPGLPDDPARARPCVGGGDGDAVCLCVLYFPQTLGTFAFSRLVAFF</sequence>
<comment type="caution">
    <text evidence="1">The sequence shown here is derived from an EMBL/GenBank/DDBJ whole genome shotgun (WGS) entry which is preliminary data.</text>
</comment>
<dbReference type="Proteomes" id="UP001157502">
    <property type="component" value="Chromosome 27"/>
</dbReference>
<proteinExistence type="predicted"/>
<name>A0ACC2FI26_DALPE</name>
<keyword evidence="2" id="KW-1185">Reference proteome</keyword>